<feature type="domain" description="Ig-like" evidence="6">
    <location>
        <begin position="335"/>
        <end position="424"/>
    </location>
</feature>
<dbReference type="SMART" id="SM00409">
    <property type="entry name" value="IG"/>
    <property type="match status" value="3"/>
</dbReference>
<dbReference type="PANTHER" id="PTHR23278">
    <property type="entry name" value="SIDESTEP PROTEIN"/>
    <property type="match status" value="1"/>
</dbReference>
<comment type="subcellular location">
    <subcellularLocation>
        <location evidence="1">Membrane</location>
        <topology evidence="1">Single-pass membrane protein</topology>
    </subcellularLocation>
</comment>
<dbReference type="PANTHER" id="PTHR23278:SF19">
    <property type="entry name" value="OBSCURIN"/>
    <property type="match status" value="1"/>
</dbReference>
<dbReference type="AlphaFoldDB" id="A0AAV2PP82"/>
<evidence type="ECO:0000313" key="7">
    <source>
        <dbReference type="EMBL" id="CAL4061783.1"/>
    </source>
</evidence>
<accession>A0AAV2PP82</accession>
<reference evidence="7 8" key="1">
    <citation type="submission" date="2024-05" db="EMBL/GenBank/DDBJ databases">
        <authorList>
            <person name="Wallberg A."/>
        </authorList>
    </citation>
    <scope>NUCLEOTIDE SEQUENCE [LARGE SCALE GENOMIC DNA]</scope>
</reference>
<dbReference type="Proteomes" id="UP001497623">
    <property type="component" value="Unassembled WGS sequence"/>
</dbReference>
<organism evidence="7 8">
    <name type="scientific">Meganyctiphanes norvegica</name>
    <name type="common">Northern krill</name>
    <name type="synonym">Thysanopoda norvegica</name>
    <dbReference type="NCBI Taxonomy" id="48144"/>
    <lineage>
        <taxon>Eukaryota</taxon>
        <taxon>Metazoa</taxon>
        <taxon>Ecdysozoa</taxon>
        <taxon>Arthropoda</taxon>
        <taxon>Crustacea</taxon>
        <taxon>Multicrustacea</taxon>
        <taxon>Malacostraca</taxon>
        <taxon>Eumalacostraca</taxon>
        <taxon>Eucarida</taxon>
        <taxon>Euphausiacea</taxon>
        <taxon>Euphausiidae</taxon>
        <taxon>Meganyctiphanes</taxon>
    </lineage>
</organism>
<dbReference type="InterPro" id="IPR013106">
    <property type="entry name" value="Ig_V-set"/>
</dbReference>
<dbReference type="Pfam" id="PF08205">
    <property type="entry name" value="C2-set_2"/>
    <property type="match status" value="1"/>
</dbReference>
<dbReference type="EMBL" id="CAXKWB010000681">
    <property type="protein sequence ID" value="CAL4061783.1"/>
    <property type="molecule type" value="Genomic_DNA"/>
</dbReference>
<proteinExistence type="predicted"/>
<evidence type="ECO:0000256" key="5">
    <source>
        <dbReference type="ARBA" id="ARBA00023157"/>
    </source>
</evidence>
<feature type="domain" description="Ig-like" evidence="6">
    <location>
        <begin position="24"/>
        <end position="130"/>
    </location>
</feature>
<protein>
    <recommendedName>
        <fullName evidence="6">Ig-like domain-containing protein</fullName>
    </recommendedName>
</protein>
<dbReference type="SUPFAM" id="SSF48726">
    <property type="entry name" value="Immunoglobulin"/>
    <property type="match status" value="4"/>
</dbReference>
<keyword evidence="2" id="KW-0812">Transmembrane</keyword>
<evidence type="ECO:0000256" key="1">
    <source>
        <dbReference type="ARBA" id="ARBA00004167"/>
    </source>
</evidence>
<feature type="domain" description="Ig-like" evidence="6">
    <location>
        <begin position="235"/>
        <end position="330"/>
    </location>
</feature>
<evidence type="ECO:0000313" key="8">
    <source>
        <dbReference type="Proteomes" id="UP001497623"/>
    </source>
</evidence>
<dbReference type="Gene3D" id="2.60.40.10">
    <property type="entry name" value="Immunoglobulins"/>
    <property type="match status" value="4"/>
</dbReference>
<feature type="domain" description="Ig-like" evidence="6">
    <location>
        <begin position="434"/>
        <end position="493"/>
    </location>
</feature>
<evidence type="ECO:0000256" key="4">
    <source>
        <dbReference type="ARBA" id="ARBA00023136"/>
    </source>
</evidence>
<sequence length="493" mass="55515">MERVWVMFVEMWGVGVKVVCMFMPDEAETSQVEVVEGYNASLPCTIHSPPHDAPVLTLWFLATHDTPVYSYDQRVGREPSLWSEEEVFGRRARYLPMEHPPVLLLSNVTTKDARLYRCRVDYHHSSARVAWVRLNVLVPPKLIEIVGHRETVQLGDRDDVRCIATGGIPPAKVVWYQDGEIVDDSYSTDENGLTYNSLEFAAKRLDLTMPYECRASNNDVTKPLTRTYLRNVTTPPLSVVITSDEKPLVAGESAKLSCTVLGSNPPAVVSWYLQNEAITPLHTTVHPTDNMTVSVLYMTINKQHNDAQLICRAVNPMLGTDPLEDLYKLNVAYRPNVSLTLGHSLNGDLLKEGNDVFFECKVDSNPPPYKVKWMHQAQEQLNPVPTQPVSTKDYVKLMKICRKVSVNLINISCEVRAKTPNTLKKKIRIQNYAPRCAVAPALRGVAMFELTNISCAVDADPANVTFSWTFNNSVRRDQSEKVGRKKKTIEDIT</sequence>
<feature type="non-terminal residue" evidence="7">
    <location>
        <position position="493"/>
    </location>
</feature>
<keyword evidence="3" id="KW-1133">Transmembrane helix</keyword>
<dbReference type="PROSITE" id="PS50835">
    <property type="entry name" value="IG_LIKE"/>
    <property type="match status" value="5"/>
</dbReference>
<name>A0AAV2PP82_MEGNR</name>
<comment type="caution">
    <text evidence="7">The sequence shown here is derived from an EMBL/GenBank/DDBJ whole genome shotgun (WGS) entry which is preliminary data.</text>
</comment>
<feature type="domain" description="Ig-like" evidence="6">
    <location>
        <begin position="140"/>
        <end position="225"/>
    </location>
</feature>
<dbReference type="InterPro" id="IPR007110">
    <property type="entry name" value="Ig-like_dom"/>
</dbReference>
<dbReference type="InterPro" id="IPR003599">
    <property type="entry name" value="Ig_sub"/>
</dbReference>
<gene>
    <name evidence="7" type="ORF">MNOR_LOCUS2279</name>
</gene>
<dbReference type="InterPro" id="IPR013162">
    <property type="entry name" value="CD80_C2-set"/>
</dbReference>
<dbReference type="InterPro" id="IPR036179">
    <property type="entry name" value="Ig-like_dom_sf"/>
</dbReference>
<evidence type="ECO:0000256" key="2">
    <source>
        <dbReference type="ARBA" id="ARBA00022692"/>
    </source>
</evidence>
<keyword evidence="5" id="KW-1015">Disulfide bond</keyword>
<keyword evidence="8" id="KW-1185">Reference proteome</keyword>
<dbReference type="InterPro" id="IPR013783">
    <property type="entry name" value="Ig-like_fold"/>
</dbReference>
<keyword evidence="4" id="KW-0472">Membrane</keyword>
<dbReference type="GO" id="GO:0016020">
    <property type="term" value="C:membrane"/>
    <property type="evidence" value="ECO:0007669"/>
    <property type="project" value="UniProtKB-SubCell"/>
</dbReference>
<dbReference type="Pfam" id="PF07686">
    <property type="entry name" value="V-set"/>
    <property type="match status" value="1"/>
</dbReference>
<evidence type="ECO:0000259" key="6">
    <source>
        <dbReference type="PROSITE" id="PS50835"/>
    </source>
</evidence>
<evidence type="ECO:0000256" key="3">
    <source>
        <dbReference type="ARBA" id="ARBA00022989"/>
    </source>
</evidence>